<accession>A0A0N5AKF3</accession>
<dbReference type="InterPro" id="IPR007308">
    <property type="entry name" value="Rtr1/RPAP2_dom"/>
</dbReference>
<evidence type="ECO:0000259" key="13">
    <source>
        <dbReference type="PROSITE" id="PS51479"/>
    </source>
</evidence>
<evidence type="ECO:0000256" key="6">
    <source>
        <dbReference type="ARBA" id="ARBA00022833"/>
    </source>
</evidence>
<evidence type="ECO:0000256" key="5">
    <source>
        <dbReference type="ARBA" id="ARBA00022801"/>
    </source>
</evidence>
<evidence type="ECO:0000256" key="2">
    <source>
        <dbReference type="ARBA" id="ARBA00005676"/>
    </source>
</evidence>
<evidence type="ECO:0000256" key="9">
    <source>
        <dbReference type="ARBA" id="ARBA00047761"/>
    </source>
</evidence>
<evidence type="ECO:0000313" key="15">
    <source>
        <dbReference type="WBParaSite" id="SMUV_0000497201-mRNA-1"/>
    </source>
</evidence>
<evidence type="ECO:0000313" key="14">
    <source>
        <dbReference type="Proteomes" id="UP000046393"/>
    </source>
</evidence>
<dbReference type="PANTHER" id="PTHR14732:SF0">
    <property type="entry name" value="RNA POLYMERASE II SUBUNIT B1 CTD PHOSPHATASE RPAP2-RELATED"/>
    <property type="match status" value="1"/>
</dbReference>
<organism evidence="14 15">
    <name type="scientific">Syphacia muris</name>
    <dbReference type="NCBI Taxonomy" id="451379"/>
    <lineage>
        <taxon>Eukaryota</taxon>
        <taxon>Metazoa</taxon>
        <taxon>Ecdysozoa</taxon>
        <taxon>Nematoda</taxon>
        <taxon>Chromadorea</taxon>
        <taxon>Rhabditida</taxon>
        <taxon>Spirurina</taxon>
        <taxon>Oxyuridomorpha</taxon>
        <taxon>Oxyuroidea</taxon>
        <taxon>Oxyuridae</taxon>
        <taxon>Syphacia</taxon>
    </lineage>
</organism>
<dbReference type="STRING" id="451379.A0A0N5AKF3"/>
<sequence length="92" mass="11224">MEIAEERYLGRLCGYPCCSNAVEIRKHQKYRIDRKNKKVFERSTERDKFCSEQCLARFNGLRFQFDDEPLWLRGTRRRLWIFKNVLLTDCVE</sequence>
<evidence type="ECO:0000256" key="10">
    <source>
        <dbReference type="ARBA" id="ARBA00048336"/>
    </source>
</evidence>
<keyword evidence="5 12" id="KW-0378">Hydrolase</keyword>
<dbReference type="GO" id="GO:0005737">
    <property type="term" value="C:cytoplasm"/>
    <property type="evidence" value="ECO:0007669"/>
    <property type="project" value="TreeGrafter"/>
</dbReference>
<name>A0A0N5AKF3_9BILA</name>
<dbReference type="GO" id="GO:0043175">
    <property type="term" value="F:RNA polymerase core enzyme binding"/>
    <property type="evidence" value="ECO:0007669"/>
    <property type="project" value="UniProtKB-UniRule"/>
</dbReference>
<keyword evidence="7 12" id="KW-0904">Protein phosphatase</keyword>
<dbReference type="PROSITE" id="PS51479">
    <property type="entry name" value="ZF_RTR1"/>
    <property type="match status" value="1"/>
</dbReference>
<comment type="catalytic activity">
    <reaction evidence="10 12">
        <text>O-phospho-L-threonyl-[protein] + H2O = L-threonyl-[protein] + phosphate</text>
        <dbReference type="Rhea" id="RHEA:47004"/>
        <dbReference type="Rhea" id="RHEA-COMP:11060"/>
        <dbReference type="Rhea" id="RHEA-COMP:11605"/>
        <dbReference type="ChEBI" id="CHEBI:15377"/>
        <dbReference type="ChEBI" id="CHEBI:30013"/>
        <dbReference type="ChEBI" id="CHEBI:43474"/>
        <dbReference type="ChEBI" id="CHEBI:61977"/>
        <dbReference type="EC" id="3.1.3.16"/>
    </reaction>
</comment>
<evidence type="ECO:0000256" key="7">
    <source>
        <dbReference type="ARBA" id="ARBA00022912"/>
    </source>
</evidence>
<dbReference type="Proteomes" id="UP000046393">
    <property type="component" value="Unplaced"/>
</dbReference>
<dbReference type="InterPro" id="IPR038534">
    <property type="entry name" value="Rtr1/RPAP2_sf"/>
</dbReference>
<dbReference type="Pfam" id="PF04181">
    <property type="entry name" value="RPAP2_Rtr1"/>
    <property type="match status" value="1"/>
</dbReference>
<dbReference type="GO" id="GO:0005634">
    <property type="term" value="C:nucleus"/>
    <property type="evidence" value="ECO:0007669"/>
    <property type="project" value="UniProtKB-SubCell"/>
</dbReference>
<evidence type="ECO:0000256" key="12">
    <source>
        <dbReference type="RuleBase" id="RU367080"/>
    </source>
</evidence>
<comment type="subcellular location">
    <subcellularLocation>
        <location evidence="1 12">Nucleus</location>
    </subcellularLocation>
</comment>
<evidence type="ECO:0000256" key="1">
    <source>
        <dbReference type="ARBA" id="ARBA00004123"/>
    </source>
</evidence>
<keyword evidence="4 12" id="KW-0863">Zinc-finger</keyword>
<dbReference type="GO" id="GO:0008270">
    <property type="term" value="F:zinc ion binding"/>
    <property type="evidence" value="ECO:0007669"/>
    <property type="project" value="UniProtKB-KW"/>
</dbReference>
<evidence type="ECO:0000256" key="8">
    <source>
        <dbReference type="ARBA" id="ARBA00023242"/>
    </source>
</evidence>
<keyword evidence="6 12" id="KW-0862">Zinc</keyword>
<proteinExistence type="inferred from homology"/>
<dbReference type="AlphaFoldDB" id="A0A0N5AKF3"/>
<dbReference type="WBParaSite" id="SMUV_0000497201-mRNA-1">
    <property type="protein sequence ID" value="SMUV_0000497201-mRNA-1"/>
    <property type="gene ID" value="SMUV_0000497201"/>
</dbReference>
<dbReference type="InterPro" id="IPR039693">
    <property type="entry name" value="Rtr1/RPAP2"/>
</dbReference>
<reference evidence="15" key="1">
    <citation type="submission" date="2017-02" db="UniProtKB">
        <authorList>
            <consortium name="WormBaseParasite"/>
        </authorList>
    </citation>
    <scope>IDENTIFICATION</scope>
</reference>
<keyword evidence="14" id="KW-1185">Reference proteome</keyword>
<comment type="function">
    <text evidence="12">Putative RNA polymerase II subunit B1 C-terminal domain (CTD) phosphatase involved in RNA polymerase II transcription regulation.</text>
</comment>
<keyword evidence="3 12" id="KW-0479">Metal-binding</keyword>
<evidence type="ECO:0000256" key="11">
    <source>
        <dbReference type="PROSITE-ProRule" id="PRU00812"/>
    </source>
</evidence>
<protein>
    <recommendedName>
        <fullName evidence="12">RNA polymerase II subunit B1 CTD phosphatase RPAP2 homolog</fullName>
        <ecNumber evidence="12">3.1.3.16</ecNumber>
    </recommendedName>
</protein>
<feature type="domain" description="RTR1-type" evidence="13">
    <location>
        <begin position="1"/>
        <end position="74"/>
    </location>
</feature>
<dbReference type="GO" id="GO:0008420">
    <property type="term" value="F:RNA polymerase II CTD heptapeptide repeat phosphatase activity"/>
    <property type="evidence" value="ECO:0007669"/>
    <property type="project" value="UniProtKB-UniRule"/>
</dbReference>
<evidence type="ECO:0000256" key="4">
    <source>
        <dbReference type="ARBA" id="ARBA00022771"/>
    </source>
</evidence>
<keyword evidence="8 12" id="KW-0539">Nucleus</keyword>
<evidence type="ECO:0000256" key="3">
    <source>
        <dbReference type="ARBA" id="ARBA00022723"/>
    </source>
</evidence>
<dbReference type="EC" id="3.1.3.16" evidence="12"/>
<dbReference type="Gene3D" id="1.25.40.820">
    <property type="match status" value="1"/>
</dbReference>
<dbReference type="PANTHER" id="PTHR14732">
    <property type="entry name" value="RNA POLYMERASE II SUBUNIT B1 CTD PHOSPHATASE RPAP2-RELATED"/>
    <property type="match status" value="1"/>
</dbReference>
<comment type="catalytic activity">
    <reaction evidence="9 12">
        <text>O-phospho-L-seryl-[protein] + H2O = L-seryl-[protein] + phosphate</text>
        <dbReference type="Rhea" id="RHEA:20629"/>
        <dbReference type="Rhea" id="RHEA-COMP:9863"/>
        <dbReference type="Rhea" id="RHEA-COMP:11604"/>
        <dbReference type="ChEBI" id="CHEBI:15377"/>
        <dbReference type="ChEBI" id="CHEBI:29999"/>
        <dbReference type="ChEBI" id="CHEBI:43474"/>
        <dbReference type="ChEBI" id="CHEBI:83421"/>
        <dbReference type="EC" id="3.1.3.16"/>
    </reaction>
</comment>
<comment type="similarity">
    <text evidence="2 11 12">Belongs to the RPAP2 family.</text>
</comment>